<reference evidence="1 2" key="1">
    <citation type="submission" date="2018-08" db="EMBL/GenBank/DDBJ databases">
        <title>A genome reference for cultivated species of the human gut microbiota.</title>
        <authorList>
            <person name="Zou Y."/>
            <person name="Xue W."/>
            <person name="Luo G."/>
        </authorList>
    </citation>
    <scope>NUCLEOTIDE SEQUENCE [LARGE SCALE GENOMIC DNA]</scope>
    <source>
        <strain evidence="1 2">TF08-13</strain>
    </source>
</reference>
<dbReference type="Proteomes" id="UP000260795">
    <property type="component" value="Unassembled WGS sequence"/>
</dbReference>
<gene>
    <name evidence="1" type="ORF">DXC80_15495</name>
</gene>
<dbReference type="AlphaFoldDB" id="A0A3E4QUS2"/>
<organism evidence="1 2">
    <name type="scientific">Bacteroides uniformis</name>
    <dbReference type="NCBI Taxonomy" id="820"/>
    <lineage>
        <taxon>Bacteria</taxon>
        <taxon>Pseudomonadati</taxon>
        <taxon>Bacteroidota</taxon>
        <taxon>Bacteroidia</taxon>
        <taxon>Bacteroidales</taxon>
        <taxon>Bacteroidaceae</taxon>
        <taxon>Bacteroides</taxon>
    </lineage>
</organism>
<dbReference type="EMBL" id="QSRK01000027">
    <property type="protein sequence ID" value="RGL10807.1"/>
    <property type="molecule type" value="Genomic_DNA"/>
</dbReference>
<proteinExistence type="predicted"/>
<evidence type="ECO:0000313" key="2">
    <source>
        <dbReference type="Proteomes" id="UP000260795"/>
    </source>
</evidence>
<protein>
    <submittedName>
        <fullName evidence="1">Uncharacterized protein</fullName>
    </submittedName>
</protein>
<sequence>MSSGNTLNINSATYRYIGYIKLQYLYGEKISVFRAYPLIWFDYWFNGFPADVTKKLKWGGFATFRYTHHLTASFAIDTRNTFIFFTIFVQNVNDFCRCLEENE</sequence>
<comment type="caution">
    <text evidence="1">The sequence shown here is derived from an EMBL/GenBank/DDBJ whole genome shotgun (WGS) entry which is preliminary data.</text>
</comment>
<evidence type="ECO:0000313" key="1">
    <source>
        <dbReference type="EMBL" id="RGL10807.1"/>
    </source>
</evidence>
<dbReference type="RefSeq" id="WP_117681535.1">
    <property type="nucleotide sequence ID" value="NZ_QSRK01000027.1"/>
</dbReference>
<accession>A0A3E4QUS2</accession>
<name>A0A3E4QUS2_BACUN</name>